<dbReference type="PANTHER" id="PTHR33332">
    <property type="entry name" value="REVERSE TRANSCRIPTASE DOMAIN-CONTAINING PROTEIN"/>
    <property type="match status" value="1"/>
</dbReference>
<dbReference type="SUPFAM" id="SSF56219">
    <property type="entry name" value="DNase I-like"/>
    <property type="match status" value="1"/>
</dbReference>
<dbReference type="Proteomes" id="UP001153954">
    <property type="component" value="Unassembled WGS sequence"/>
</dbReference>
<dbReference type="Pfam" id="PF14529">
    <property type="entry name" value="Exo_endo_phos_2"/>
    <property type="match status" value="1"/>
</dbReference>
<organism evidence="2 3">
    <name type="scientific">Euphydryas editha</name>
    <name type="common">Edith's checkerspot</name>
    <dbReference type="NCBI Taxonomy" id="104508"/>
    <lineage>
        <taxon>Eukaryota</taxon>
        <taxon>Metazoa</taxon>
        <taxon>Ecdysozoa</taxon>
        <taxon>Arthropoda</taxon>
        <taxon>Hexapoda</taxon>
        <taxon>Insecta</taxon>
        <taxon>Pterygota</taxon>
        <taxon>Neoptera</taxon>
        <taxon>Endopterygota</taxon>
        <taxon>Lepidoptera</taxon>
        <taxon>Glossata</taxon>
        <taxon>Ditrysia</taxon>
        <taxon>Papilionoidea</taxon>
        <taxon>Nymphalidae</taxon>
        <taxon>Nymphalinae</taxon>
        <taxon>Euphydryas</taxon>
    </lineage>
</organism>
<evidence type="ECO:0000313" key="3">
    <source>
        <dbReference type="Proteomes" id="UP001153954"/>
    </source>
</evidence>
<comment type="caution">
    <text evidence="2">The sequence shown here is derived from an EMBL/GenBank/DDBJ whole genome shotgun (WGS) entry which is preliminary data.</text>
</comment>
<name>A0AAU9THX3_EUPED</name>
<reference evidence="2" key="1">
    <citation type="submission" date="2022-03" db="EMBL/GenBank/DDBJ databases">
        <authorList>
            <person name="Tunstrom K."/>
        </authorList>
    </citation>
    <scope>NUCLEOTIDE SEQUENCE</scope>
</reference>
<gene>
    <name evidence="2" type="ORF">EEDITHA_LOCUS939</name>
</gene>
<dbReference type="InterPro" id="IPR043502">
    <property type="entry name" value="DNA/RNA_pol_sf"/>
</dbReference>
<feature type="domain" description="Reverse transcriptase" evidence="1">
    <location>
        <begin position="406"/>
        <end position="657"/>
    </location>
</feature>
<dbReference type="CDD" id="cd01650">
    <property type="entry name" value="RT_nLTR_like"/>
    <property type="match status" value="1"/>
</dbReference>
<dbReference type="EMBL" id="CAKOGL010000003">
    <property type="protein sequence ID" value="CAH2084365.1"/>
    <property type="molecule type" value="Genomic_DNA"/>
</dbReference>
<dbReference type="InterPro" id="IPR000477">
    <property type="entry name" value="RT_dom"/>
</dbReference>
<dbReference type="InterPro" id="IPR036691">
    <property type="entry name" value="Endo/exonu/phosph_ase_sf"/>
</dbReference>
<dbReference type="AlphaFoldDB" id="A0AAU9THX3"/>
<dbReference type="Gene3D" id="3.60.10.10">
    <property type="entry name" value="Endonuclease/exonuclease/phosphatase"/>
    <property type="match status" value="1"/>
</dbReference>
<dbReference type="SUPFAM" id="SSF56672">
    <property type="entry name" value="DNA/RNA polymerases"/>
    <property type="match status" value="1"/>
</dbReference>
<sequence>MAIKTEIISEHKPDWETVVEDLWVRVRLLSGWINICTVYLPSYLSMADYLDFLNNCGNIISFGSKDKHLILGDFNLGDIDWDNLTGLPQNLLDAKSAALSEFMTSTNLSQLNYVSNQNNRILDLVLASAELSCSVRKCAEISRIDEHHPALEVTILHQRRHILKHNAASRYLFHKTDFQSCTAELLQIDWGSISDLGCDDFLQQFYNIVWEAIDKHTPKSKVRKSKYPAWFSNSLINMFKEKDRYHHKYKKYGNPRDFDVFSMFRQRCKVALDNCFNQYISRLEKNMTVDIKAFWRYTKAKRETNDLPRQMYYSEHTAECGQDIANLFARFFSSVYKRNNDSSTYIPDFERSNMTLSTIYIDDKSIKTCLESINTGKGAGPDGIPPIFIKQCSSALIEPLSILFNKSLSNGYFPAMWKMAKIVPIHKAGDKKCVSNYRPISILNCFAKVFECLVYNYIYSHLKIFISPHQHGFVKSRSTATNLLSYMHYLSSTFDQSGQVDSLYIDFAKAFDRVDHTILCIKAEHLGIHGSLLRWLHSYLLNRTQLVAVSGYESSPFIAESGVPQGSNLGPLLFLMFMNDLLNKLKCECLAFADDIKIYRRIHSTADCIVLQSDIDILTRWCEENYISLNIEKCQVITFTKKRNFVPSSYMVQGVQLNRVDVVRDLGVWFDSKLSFRVHYDTIISKARRMMGFIYRISKPFKHTRSMITLYTSLVRSLLEYNSVVWSPLYANHINRIEAIQKRFVRSLVSKLGLRQALVNYSDRLQRFNLETLYVRRQVSDLLMLYKLVNSKIDTTVLSHVSLKVTSRSNRKQHLFVVPSAKNNVSYNNPLVRFCRQYNLLSKKLDIFHQSLNSFVRAIKDPNNLYVLANNMD</sequence>
<dbReference type="InterPro" id="IPR005135">
    <property type="entry name" value="Endo/exonuclease/phosphatase"/>
</dbReference>
<dbReference type="GO" id="GO:0003824">
    <property type="term" value="F:catalytic activity"/>
    <property type="evidence" value="ECO:0007669"/>
    <property type="project" value="InterPro"/>
</dbReference>
<keyword evidence="3" id="KW-1185">Reference proteome</keyword>
<evidence type="ECO:0000259" key="1">
    <source>
        <dbReference type="PROSITE" id="PS50878"/>
    </source>
</evidence>
<protein>
    <recommendedName>
        <fullName evidence="1">Reverse transcriptase domain-containing protein</fullName>
    </recommendedName>
</protein>
<accession>A0AAU9THX3</accession>
<dbReference type="GO" id="GO:0071897">
    <property type="term" value="P:DNA biosynthetic process"/>
    <property type="evidence" value="ECO:0007669"/>
    <property type="project" value="UniProtKB-ARBA"/>
</dbReference>
<evidence type="ECO:0000313" key="2">
    <source>
        <dbReference type="EMBL" id="CAH2084365.1"/>
    </source>
</evidence>
<proteinExistence type="predicted"/>
<dbReference type="PROSITE" id="PS50878">
    <property type="entry name" value="RT_POL"/>
    <property type="match status" value="1"/>
</dbReference>
<dbReference type="Pfam" id="PF00078">
    <property type="entry name" value="RVT_1"/>
    <property type="match status" value="1"/>
</dbReference>